<comment type="catalytic activity">
    <reaction evidence="13">
        <text>O-phospho-D-serine + H2O = D-serine + phosphate</text>
        <dbReference type="Rhea" id="RHEA:24873"/>
        <dbReference type="ChEBI" id="CHEBI:15377"/>
        <dbReference type="ChEBI" id="CHEBI:35247"/>
        <dbReference type="ChEBI" id="CHEBI:43474"/>
        <dbReference type="ChEBI" id="CHEBI:58680"/>
        <dbReference type="EC" id="3.1.3.3"/>
    </reaction>
</comment>
<evidence type="ECO:0000256" key="9">
    <source>
        <dbReference type="ARBA" id="ARBA00022842"/>
    </source>
</evidence>
<dbReference type="UniPathway" id="UPA00135">
    <property type="reaction ID" value="UER00198"/>
</dbReference>
<evidence type="ECO:0000256" key="14">
    <source>
        <dbReference type="PIRSR" id="PIRSR604469-1"/>
    </source>
</evidence>
<evidence type="ECO:0000256" key="13">
    <source>
        <dbReference type="ARBA" id="ARBA00048523"/>
    </source>
</evidence>
<comment type="pathway">
    <text evidence="2">Amino-acid biosynthesis; L-serine biosynthesis; L-serine from 3-phospho-D-glycerate: step 3/3.</text>
</comment>
<evidence type="ECO:0000313" key="16">
    <source>
        <dbReference type="Proteomes" id="UP000004457"/>
    </source>
</evidence>
<accession>C0EM87</accession>
<dbReference type="Proteomes" id="UP000004457">
    <property type="component" value="Unassembled WGS sequence"/>
</dbReference>
<dbReference type="InterPro" id="IPR004469">
    <property type="entry name" value="PSP"/>
</dbReference>
<dbReference type="GO" id="GO:0006564">
    <property type="term" value="P:L-serine biosynthetic process"/>
    <property type="evidence" value="ECO:0007669"/>
    <property type="project" value="UniProtKB-KW"/>
</dbReference>
<gene>
    <name evidence="15" type="primary">serB</name>
    <name evidence="15" type="ORF">NEIFLAOT_01053</name>
</gene>
<evidence type="ECO:0000256" key="6">
    <source>
        <dbReference type="ARBA" id="ARBA00022605"/>
    </source>
</evidence>
<sequence>MFVNVLGYEENEMKKVLVLQHGDLGACDWSAFGGLVSAPSEKSVLRVPVDDDFELTDEMRAALIAQQIDGALLPDVAFADLGLIVSDMDSTLITIECVDEIAAGVGLKDQVAAITEQSMRGELDFEQSLRKRVALLAGLDERVLEEVYENMLQLSPGAEFLLAECKRNDVKFMLVSGGFTFFTERLQRRLGLDFHFANVLEVENGKLTGRLKGRIIDAQAKTDLLREYRERLGLASWQVVAMGDGANDIPMILEAGFGVAYRAKPKTEANADACVRFGGLERIRGWFA</sequence>
<dbReference type="SFLD" id="SFLDG01136">
    <property type="entry name" value="C1.6:_Phosphoserine_Phosphatas"/>
    <property type="match status" value="1"/>
</dbReference>
<dbReference type="GO" id="GO:0036424">
    <property type="term" value="F:L-phosphoserine phosphatase activity"/>
    <property type="evidence" value="ECO:0007669"/>
    <property type="project" value="InterPro"/>
</dbReference>
<evidence type="ECO:0000256" key="12">
    <source>
        <dbReference type="ARBA" id="ARBA00048138"/>
    </source>
</evidence>
<keyword evidence="7" id="KW-0479">Metal-binding</keyword>
<dbReference type="PANTHER" id="PTHR43344">
    <property type="entry name" value="PHOSPHOSERINE PHOSPHATASE"/>
    <property type="match status" value="1"/>
</dbReference>
<evidence type="ECO:0000256" key="7">
    <source>
        <dbReference type="ARBA" id="ARBA00022723"/>
    </source>
</evidence>
<comment type="cofactor">
    <cofactor evidence="1">
        <name>Mg(2+)</name>
        <dbReference type="ChEBI" id="CHEBI:18420"/>
    </cofactor>
</comment>
<dbReference type="GO" id="GO:0005737">
    <property type="term" value="C:cytoplasm"/>
    <property type="evidence" value="ECO:0007669"/>
    <property type="project" value="TreeGrafter"/>
</dbReference>
<evidence type="ECO:0000256" key="3">
    <source>
        <dbReference type="ARBA" id="ARBA00009184"/>
    </source>
</evidence>
<evidence type="ECO:0000256" key="4">
    <source>
        <dbReference type="ARBA" id="ARBA00012640"/>
    </source>
</evidence>
<protein>
    <recommendedName>
        <fullName evidence="5">Phosphoserine phosphatase</fullName>
        <ecNumber evidence="4">3.1.3.3</ecNumber>
    </recommendedName>
    <alternativeName>
        <fullName evidence="11">O-phosphoserine phosphohydrolase</fullName>
    </alternativeName>
</protein>
<evidence type="ECO:0000313" key="15">
    <source>
        <dbReference type="EMBL" id="EEG33950.1"/>
    </source>
</evidence>
<proteinExistence type="inferred from homology"/>
<keyword evidence="8 15" id="KW-0378">Hydrolase</keyword>
<dbReference type="Pfam" id="PF12710">
    <property type="entry name" value="HAD"/>
    <property type="match status" value="1"/>
</dbReference>
<dbReference type="Gene3D" id="3.30.70.2020">
    <property type="match status" value="1"/>
</dbReference>
<feature type="active site" description="Nucleophile" evidence="14">
    <location>
        <position position="87"/>
    </location>
</feature>
<dbReference type="AlphaFoldDB" id="C0EM87"/>
<dbReference type="Gene3D" id="3.40.50.1000">
    <property type="entry name" value="HAD superfamily/HAD-like"/>
    <property type="match status" value="1"/>
</dbReference>
<organism evidence="15 16">
    <name type="scientific">Neisseria flavescens NRL30031/H210</name>
    <dbReference type="NCBI Taxonomy" id="546264"/>
    <lineage>
        <taxon>Bacteria</taxon>
        <taxon>Pseudomonadati</taxon>
        <taxon>Pseudomonadota</taxon>
        <taxon>Betaproteobacteria</taxon>
        <taxon>Neisseriales</taxon>
        <taxon>Neisseriaceae</taxon>
        <taxon>Neisseria</taxon>
    </lineage>
</organism>
<evidence type="ECO:0000256" key="8">
    <source>
        <dbReference type="ARBA" id="ARBA00022801"/>
    </source>
</evidence>
<dbReference type="eggNOG" id="COG0560">
    <property type="taxonomic scope" value="Bacteria"/>
</dbReference>
<evidence type="ECO:0000256" key="2">
    <source>
        <dbReference type="ARBA" id="ARBA00005135"/>
    </source>
</evidence>
<reference evidence="15 16" key="1">
    <citation type="submission" date="2009-01" db="EMBL/GenBank/DDBJ databases">
        <authorList>
            <person name="Fulton L."/>
            <person name="Clifton S."/>
            <person name="Chinwalla A.T."/>
            <person name="Mitreva M."/>
            <person name="Sodergren E."/>
            <person name="Weinstock G."/>
            <person name="Clifton S."/>
            <person name="Dooling D.J."/>
            <person name="Fulton B."/>
            <person name="Minx P."/>
            <person name="Pepin K.H."/>
            <person name="Johnson M."/>
            <person name="Bhonagiri V."/>
            <person name="Nash W.E."/>
            <person name="Mardis E.R."/>
            <person name="Wilson R.K."/>
        </authorList>
    </citation>
    <scope>NUCLEOTIDE SEQUENCE [LARGE SCALE GENOMIC DNA]</scope>
    <source>
        <strain evidence="15 16">NRL30031/H210</strain>
    </source>
</reference>
<dbReference type="NCBIfam" id="TIGR01488">
    <property type="entry name" value="HAD-SF-IB"/>
    <property type="match status" value="1"/>
</dbReference>
<dbReference type="SUPFAM" id="SSF56784">
    <property type="entry name" value="HAD-like"/>
    <property type="match status" value="1"/>
</dbReference>
<dbReference type="GO" id="GO:0000287">
    <property type="term" value="F:magnesium ion binding"/>
    <property type="evidence" value="ECO:0007669"/>
    <property type="project" value="TreeGrafter"/>
</dbReference>
<dbReference type="CDD" id="cd07500">
    <property type="entry name" value="HAD_PSP"/>
    <property type="match status" value="1"/>
</dbReference>
<comment type="caution">
    <text evidence="15">The sequence shown here is derived from an EMBL/GenBank/DDBJ whole genome shotgun (WGS) entry which is preliminary data.</text>
</comment>
<dbReference type="FunFam" id="3.40.50.1000:FF:000236">
    <property type="entry name" value="Phosphoserine phosphatase"/>
    <property type="match status" value="1"/>
</dbReference>
<dbReference type="PANTHER" id="PTHR43344:SF2">
    <property type="entry name" value="PHOSPHOSERINE PHOSPHATASE"/>
    <property type="match status" value="1"/>
</dbReference>
<dbReference type="NCBIfam" id="TIGR00338">
    <property type="entry name" value="serB"/>
    <property type="match status" value="1"/>
</dbReference>
<evidence type="ECO:0000256" key="10">
    <source>
        <dbReference type="ARBA" id="ARBA00023299"/>
    </source>
</evidence>
<evidence type="ECO:0000256" key="1">
    <source>
        <dbReference type="ARBA" id="ARBA00001946"/>
    </source>
</evidence>
<dbReference type="InterPro" id="IPR050582">
    <property type="entry name" value="HAD-like_SerB"/>
</dbReference>
<keyword evidence="10" id="KW-0718">Serine biosynthesis</keyword>
<dbReference type="EMBL" id="ACEN01000025">
    <property type="protein sequence ID" value="EEG33950.1"/>
    <property type="molecule type" value="Genomic_DNA"/>
</dbReference>
<keyword evidence="16" id="KW-1185">Reference proteome</keyword>
<dbReference type="SFLD" id="SFLDS00003">
    <property type="entry name" value="Haloacid_Dehalogenase"/>
    <property type="match status" value="1"/>
</dbReference>
<comment type="similarity">
    <text evidence="3">Belongs to the HAD-like hydrolase superfamily. SerB family.</text>
</comment>
<dbReference type="InterPro" id="IPR023214">
    <property type="entry name" value="HAD_sf"/>
</dbReference>
<dbReference type="EC" id="3.1.3.3" evidence="4"/>
<feature type="active site" description="Proton donor" evidence="14">
    <location>
        <position position="89"/>
    </location>
</feature>
<name>C0EM87_NEIFL</name>
<evidence type="ECO:0000256" key="11">
    <source>
        <dbReference type="ARBA" id="ARBA00031693"/>
    </source>
</evidence>
<dbReference type="SFLD" id="SFLDF00029">
    <property type="entry name" value="phosphoserine_phosphatase"/>
    <property type="match status" value="1"/>
</dbReference>
<dbReference type="Gene3D" id="1.10.150.210">
    <property type="entry name" value="Phosphoserine phosphatase, domain 2"/>
    <property type="match status" value="1"/>
</dbReference>
<dbReference type="InterPro" id="IPR036412">
    <property type="entry name" value="HAD-like_sf"/>
</dbReference>
<comment type="catalytic activity">
    <reaction evidence="12">
        <text>O-phospho-L-serine + H2O = L-serine + phosphate</text>
        <dbReference type="Rhea" id="RHEA:21208"/>
        <dbReference type="ChEBI" id="CHEBI:15377"/>
        <dbReference type="ChEBI" id="CHEBI:33384"/>
        <dbReference type="ChEBI" id="CHEBI:43474"/>
        <dbReference type="ChEBI" id="CHEBI:57524"/>
        <dbReference type="EC" id="3.1.3.3"/>
    </reaction>
</comment>
<keyword evidence="6" id="KW-0028">Amino-acid biosynthesis</keyword>
<keyword evidence="9" id="KW-0460">Magnesium</keyword>
<evidence type="ECO:0000256" key="5">
    <source>
        <dbReference type="ARBA" id="ARBA00015196"/>
    </source>
</evidence>
<dbReference type="SFLD" id="SFLDG01137">
    <property type="entry name" value="C1.6.1:_Phosphoserine_Phosphat"/>
    <property type="match status" value="1"/>
</dbReference>